<dbReference type="SFLD" id="SFLDG01137">
    <property type="entry name" value="C1.6.1:_Phosphoserine_Phosphat"/>
    <property type="match status" value="1"/>
</dbReference>
<dbReference type="SUPFAM" id="SSF56784">
    <property type="entry name" value="HAD-like"/>
    <property type="match status" value="1"/>
</dbReference>
<keyword evidence="9" id="KW-0460">Magnesium</keyword>
<dbReference type="Gene3D" id="3.40.50.1000">
    <property type="entry name" value="HAD superfamily/HAD-like"/>
    <property type="match status" value="1"/>
</dbReference>
<keyword evidence="6" id="KW-0028">Amino-acid biosynthesis</keyword>
<evidence type="ECO:0000256" key="1">
    <source>
        <dbReference type="ARBA" id="ARBA00001946"/>
    </source>
</evidence>
<dbReference type="PANTHER" id="PTHR43344:SF2">
    <property type="entry name" value="PHOSPHOSERINE PHOSPHATASE"/>
    <property type="match status" value="1"/>
</dbReference>
<dbReference type="SFLD" id="SFLDG01136">
    <property type="entry name" value="C1.6:_Phosphoserine_Phosphatas"/>
    <property type="match status" value="1"/>
</dbReference>
<feature type="active site" description="Nucleophile" evidence="14">
    <location>
        <position position="85"/>
    </location>
</feature>
<comment type="similarity">
    <text evidence="3">Belongs to the HAD-like hydrolase superfamily. SerB family.</text>
</comment>
<dbReference type="NCBIfam" id="TIGR01488">
    <property type="entry name" value="HAD-SF-IB"/>
    <property type="match status" value="1"/>
</dbReference>
<dbReference type="SFLD" id="SFLDS00003">
    <property type="entry name" value="Haloacid_Dehalogenase"/>
    <property type="match status" value="1"/>
</dbReference>
<reference evidence="16" key="1">
    <citation type="submission" date="2019-01" db="EMBL/GenBank/DDBJ databases">
        <title>Gri0909 isolated from a small marine red alga.</title>
        <authorList>
            <person name="Kim J."/>
            <person name="Jeong S.E."/>
            <person name="Jeon C.O."/>
        </authorList>
    </citation>
    <scope>NUCLEOTIDE SEQUENCE [LARGE SCALE GENOMIC DNA]</scope>
    <source>
        <strain evidence="16">Gri0909</strain>
    </source>
</reference>
<dbReference type="GO" id="GO:0006564">
    <property type="term" value="P:L-serine biosynthetic process"/>
    <property type="evidence" value="ECO:0007669"/>
    <property type="project" value="UniProtKB-KW"/>
</dbReference>
<dbReference type="InterPro" id="IPR050582">
    <property type="entry name" value="HAD-like_SerB"/>
</dbReference>
<evidence type="ECO:0000256" key="6">
    <source>
        <dbReference type="ARBA" id="ARBA00022605"/>
    </source>
</evidence>
<comment type="caution">
    <text evidence="15">The sequence shown here is derived from an EMBL/GenBank/DDBJ whole genome shotgun (WGS) entry which is preliminary data.</text>
</comment>
<feature type="active site" description="Proton donor" evidence="14">
    <location>
        <position position="87"/>
    </location>
</feature>
<gene>
    <name evidence="15" type="primary">serB</name>
    <name evidence="15" type="ORF">EOI86_19925</name>
</gene>
<evidence type="ECO:0000256" key="4">
    <source>
        <dbReference type="ARBA" id="ARBA00012640"/>
    </source>
</evidence>
<dbReference type="GO" id="GO:0005737">
    <property type="term" value="C:cytoplasm"/>
    <property type="evidence" value="ECO:0007669"/>
    <property type="project" value="TreeGrafter"/>
</dbReference>
<evidence type="ECO:0000256" key="9">
    <source>
        <dbReference type="ARBA" id="ARBA00022842"/>
    </source>
</evidence>
<dbReference type="Proteomes" id="UP000287447">
    <property type="component" value="Unassembled WGS sequence"/>
</dbReference>
<comment type="catalytic activity">
    <reaction evidence="12">
        <text>O-phospho-L-serine + H2O = L-serine + phosphate</text>
        <dbReference type="Rhea" id="RHEA:21208"/>
        <dbReference type="ChEBI" id="CHEBI:15377"/>
        <dbReference type="ChEBI" id="CHEBI:33384"/>
        <dbReference type="ChEBI" id="CHEBI:43474"/>
        <dbReference type="ChEBI" id="CHEBI:57524"/>
        <dbReference type="EC" id="3.1.3.3"/>
    </reaction>
</comment>
<evidence type="ECO:0000256" key="13">
    <source>
        <dbReference type="ARBA" id="ARBA00048523"/>
    </source>
</evidence>
<dbReference type="InterPro" id="IPR036412">
    <property type="entry name" value="HAD-like_sf"/>
</dbReference>
<accession>A0A437QLA9</accession>
<evidence type="ECO:0000256" key="5">
    <source>
        <dbReference type="ARBA" id="ARBA00015196"/>
    </source>
</evidence>
<name>A0A437QLA9_9PROT</name>
<evidence type="ECO:0000256" key="3">
    <source>
        <dbReference type="ARBA" id="ARBA00009184"/>
    </source>
</evidence>
<dbReference type="InterPro" id="IPR023214">
    <property type="entry name" value="HAD_sf"/>
</dbReference>
<protein>
    <recommendedName>
        <fullName evidence="5">Phosphoserine phosphatase</fullName>
        <ecNumber evidence="4">3.1.3.3</ecNumber>
    </recommendedName>
    <alternativeName>
        <fullName evidence="11">O-phosphoserine phosphohydrolase</fullName>
    </alternativeName>
</protein>
<dbReference type="EC" id="3.1.3.3" evidence="4"/>
<keyword evidence="16" id="KW-1185">Reference proteome</keyword>
<sequence>MTAFLILVAPPSRPLTESDLSEAQTALENLGATPAIPNWLQAGKAAEIRFDAVDPGRFRSVLNFEGLDWAITFLGKRRKAVLVADMDSTMIEIETLDTLAAELGLGEAIAEITRRSMNGELDFAAALRERVAMLEGYPAEQAMQTVMDRVTYTPGGKVAIATMRAYGSYCALVSGGFTFTTETVYAELGFHEHRANVLEINDGRLTGKVAEPIVARDTKLTTVRELCVKQGVELEDACTVGDGANDLDMLRATGLGVAYYGKPIVRAEASFRIDHTDLSTLLFYQGYSRDEFIGA</sequence>
<evidence type="ECO:0000313" key="16">
    <source>
        <dbReference type="Proteomes" id="UP000287447"/>
    </source>
</evidence>
<dbReference type="OrthoDB" id="9792539at2"/>
<organism evidence="15 16">
    <name type="scientific">Hwanghaeella grinnelliae</name>
    <dbReference type="NCBI Taxonomy" id="2500179"/>
    <lineage>
        <taxon>Bacteria</taxon>
        <taxon>Pseudomonadati</taxon>
        <taxon>Pseudomonadota</taxon>
        <taxon>Alphaproteobacteria</taxon>
        <taxon>Rhodospirillales</taxon>
        <taxon>Rhodospirillaceae</taxon>
        <taxon>Hwanghaeella</taxon>
    </lineage>
</organism>
<dbReference type="SFLD" id="SFLDF00029">
    <property type="entry name" value="phosphoserine_phosphatase"/>
    <property type="match status" value="1"/>
</dbReference>
<keyword evidence="10" id="KW-0718">Serine biosynthesis</keyword>
<evidence type="ECO:0000256" key="12">
    <source>
        <dbReference type="ARBA" id="ARBA00048138"/>
    </source>
</evidence>
<dbReference type="GO" id="GO:0036424">
    <property type="term" value="F:L-phosphoserine phosphatase activity"/>
    <property type="evidence" value="ECO:0007669"/>
    <property type="project" value="InterPro"/>
</dbReference>
<keyword evidence="8 15" id="KW-0378">Hydrolase</keyword>
<dbReference type="Pfam" id="PF12710">
    <property type="entry name" value="HAD"/>
    <property type="match status" value="1"/>
</dbReference>
<dbReference type="EMBL" id="SADE01000003">
    <property type="protein sequence ID" value="RVU35294.1"/>
    <property type="molecule type" value="Genomic_DNA"/>
</dbReference>
<dbReference type="UniPathway" id="UPA00135">
    <property type="reaction ID" value="UER00198"/>
</dbReference>
<evidence type="ECO:0000313" key="15">
    <source>
        <dbReference type="EMBL" id="RVU35294.1"/>
    </source>
</evidence>
<comment type="pathway">
    <text evidence="2">Amino-acid biosynthesis; L-serine biosynthesis; L-serine from 3-phospho-D-glycerate: step 3/3.</text>
</comment>
<evidence type="ECO:0000256" key="7">
    <source>
        <dbReference type="ARBA" id="ARBA00022723"/>
    </source>
</evidence>
<keyword evidence="7" id="KW-0479">Metal-binding</keyword>
<dbReference type="GO" id="GO:0000287">
    <property type="term" value="F:magnesium ion binding"/>
    <property type="evidence" value="ECO:0007669"/>
    <property type="project" value="TreeGrafter"/>
</dbReference>
<proteinExistence type="inferred from homology"/>
<evidence type="ECO:0000256" key="11">
    <source>
        <dbReference type="ARBA" id="ARBA00031693"/>
    </source>
</evidence>
<dbReference type="AlphaFoldDB" id="A0A437QLA9"/>
<comment type="catalytic activity">
    <reaction evidence="13">
        <text>O-phospho-D-serine + H2O = D-serine + phosphate</text>
        <dbReference type="Rhea" id="RHEA:24873"/>
        <dbReference type="ChEBI" id="CHEBI:15377"/>
        <dbReference type="ChEBI" id="CHEBI:35247"/>
        <dbReference type="ChEBI" id="CHEBI:43474"/>
        <dbReference type="ChEBI" id="CHEBI:58680"/>
        <dbReference type="EC" id="3.1.3.3"/>
    </reaction>
</comment>
<evidence type="ECO:0000256" key="2">
    <source>
        <dbReference type="ARBA" id="ARBA00005135"/>
    </source>
</evidence>
<dbReference type="PANTHER" id="PTHR43344">
    <property type="entry name" value="PHOSPHOSERINE PHOSPHATASE"/>
    <property type="match status" value="1"/>
</dbReference>
<evidence type="ECO:0000256" key="14">
    <source>
        <dbReference type="PIRSR" id="PIRSR604469-1"/>
    </source>
</evidence>
<evidence type="ECO:0000256" key="8">
    <source>
        <dbReference type="ARBA" id="ARBA00022801"/>
    </source>
</evidence>
<evidence type="ECO:0000256" key="10">
    <source>
        <dbReference type="ARBA" id="ARBA00023299"/>
    </source>
</evidence>
<dbReference type="NCBIfam" id="TIGR00338">
    <property type="entry name" value="serB"/>
    <property type="match status" value="1"/>
</dbReference>
<dbReference type="InterPro" id="IPR004469">
    <property type="entry name" value="PSP"/>
</dbReference>
<comment type="cofactor">
    <cofactor evidence="1">
        <name>Mg(2+)</name>
        <dbReference type="ChEBI" id="CHEBI:18420"/>
    </cofactor>
</comment>